<sequence>LSSLPGTVPRRGRPAPGQNNPRTGPPLEGRSP</sequence>
<accession>Q4RAW2</accession>
<organism evidence="2">
    <name type="scientific">Tetraodon nigroviridis</name>
    <name type="common">Spotted green pufferfish</name>
    <name type="synonym">Chelonodon nigroviridis</name>
    <dbReference type="NCBI Taxonomy" id="99883"/>
    <lineage>
        <taxon>Eukaryota</taxon>
        <taxon>Metazoa</taxon>
        <taxon>Chordata</taxon>
        <taxon>Craniata</taxon>
        <taxon>Vertebrata</taxon>
        <taxon>Euteleostomi</taxon>
        <taxon>Actinopterygii</taxon>
        <taxon>Neopterygii</taxon>
        <taxon>Teleostei</taxon>
        <taxon>Neoteleostei</taxon>
        <taxon>Acanthomorphata</taxon>
        <taxon>Eupercaria</taxon>
        <taxon>Tetraodontiformes</taxon>
        <taxon>Tetradontoidea</taxon>
        <taxon>Tetraodontidae</taxon>
        <taxon>Tetraodon</taxon>
    </lineage>
</organism>
<reference evidence="2" key="1">
    <citation type="journal article" date="2004" name="Nature">
        <title>Genome duplication in the teleost fish Tetraodon nigroviridis reveals the early vertebrate proto-karyotype.</title>
        <authorList>
            <person name="Jaillon O."/>
            <person name="Aury J.-M."/>
            <person name="Brunet F."/>
            <person name="Petit J.-L."/>
            <person name="Stange-Thomann N."/>
            <person name="Mauceli E."/>
            <person name="Bouneau L."/>
            <person name="Fischer C."/>
            <person name="Ozouf-Costaz C."/>
            <person name="Bernot A."/>
            <person name="Nicaud S."/>
            <person name="Jaffe D."/>
            <person name="Fisher S."/>
            <person name="Lutfalla G."/>
            <person name="Dossat C."/>
            <person name="Segurens B."/>
            <person name="Dasilva C."/>
            <person name="Salanoubat M."/>
            <person name="Levy M."/>
            <person name="Boudet N."/>
            <person name="Castellano S."/>
            <person name="Anthouard V."/>
            <person name="Jubin C."/>
            <person name="Castelli V."/>
            <person name="Katinka M."/>
            <person name="Vacherie B."/>
            <person name="Biemont C."/>
            <person name="Skalli Z."/>
            <person name="Cattolico L."/>
            <person name="Poulain J."/>
            <person name="De Berardinis V."/>
            <person name="Cruaud C."/>
            <person name="Duprat S."/>
            <person name="Brottier P."/>
            <person name="Coutanceau J.-P."/>
            <person name="Gouzy J."/>
            <person name="Parra G."/>
            <person name="Lardier G."/>
            <person name="Chapple C."/>
            <person name="McKernan K.J."/>
            <person name="McEwan P."/>
            <person name="Bosak S."/>
            <person name="Kellis M."/>
            <person name="Volff J.-N."/>
            <person name="Guigo R."/>
            <person name="Zody M.C."/>
            <person name="Mesirov J."/>
            <person name="Lindblad-Toh K."/>
            <person name="Birren B."/>
            <person name="Nusbaum C."/>
            <person name="Kahn D."/>
            <person name="Robinson-Rechavi M."/>
            <person name="Laudet V."/>
            <person name="Schachter V."/>
            <person name="Quetier F."/>
            <person name="Saurin W."/>
            <person name="Scarpelli C."/>
            <person name="Wincker P."/>
            <person name="Lander E.S."/>
            <person name="Weissenbach J."/>
            <person name="Roest Crollius H."/>
        </authorList>
    </citation>
    <scope>NUCLEOTIDE SEQUENCE [LARGE SCALE GENOMIC DNA]</scope>
</reference>
<feature type="non-terminal residue" evidence="2">
    <location>
        <position position="1"/>
    </location>
</feature>
<feature type="region of interest" description="Disordered" evidence="1">
    <location>
        <begin position="1"/>
        <end position="32"/>
    </location>
</feature>
<comment type="caution">
    <text evidence="2">The sequence shown here is derived from an EMBL/GenBank/DDBJ whole genome shotgun (WGS) entry which is preliminary data.</text>
</comment>
<evidence type="ECO:0000313" key="2">
    <source>
        <dbReference type="EMBL" id="CAG14471.1"/>
    </source>
</evidence>
<evidence type="ECO:0000256" key="1">
    <source>
        <dbReference type="SAM" id="MobiDB-lite"/>
    </source>
</evidence>
<dbReference type="AlphaFoldDB" id="Q4RAW2"/>
<dbReference type="EMBL" id="CAAE01022774">
    <property type="protein sequence ID" value="CAG14471.1"/>
    <property type="molecule type" value="Genomic_DNA"/>
</dbReference>
<proteinExistence type="predicted"/>
<feature type="non-terminal residue" evidence="2">
    <location>
        <position position="32"/>
    </location>
</feature>
<gene>
    <name evidence="2" type="ORF">GSTENG00036567001</name>
</gene>
<dbReference type="KEGG" id="tng:GSTEN00036567G001"/>
<reference evidence="2" key="2">
    <citation type="submission" date="2004-02" db="EMBL/GenBank/DDBJ databases">
        <authorList>
            <consortium name="Genoscope"/>
            <consortium name="Whitehead Institute Centre for Genome Research"/>
        </authorList>
    </citation>
    <scope>NUCLEOTIDE SEQUENCE</scope>
</reference>
<protein>
    <submittedName>
        <fullName evidence="2">(spotted green pufferfish) hypothetical protein</fullName>
    </submittedName>
</protein>
<name>Q4RAW2_TETNG</name>